<evidence type="ECO:0000313" key="2">
    <source>
        <dbReference type="Proteomes" id="UP001152795"/>
    </source>
</evidence>
<dbReference type="Proteomes" id="UP001152795">
    <property type="component" value="Unassembled WGS sequence"/>
</dbReference>
<name>A0A7D9D6U9_PARCT</name>
<proteinExistence type="predicted"/>
<comment type="caution">
    <text evidence="1">The sequence shown here is derived from an EMBL/GenBank/DDBJ whole genome shotgun (WGS) entry which is preliminary data.</text>
</comment>
<protein>
    <submittedName>
        <fullName evidence="1">Uncharacterized protein</fullName>
    </submittedName>
</protein>
<dbReference type="EMBL" id="CACRXK020000077">
    <property type="protein sequence ID" value="CAB3977874.1"/>
    <property type="molecule type" value="Genomic_DNA"/>
</dbReference>
<dbReference type="OrthoDB" id="5989638at2759"/>
<gene>
    <name evidence="1" type="ORF">PACLA_8A022301</name>
</gene>
<organism evidence="1 2">
    <name type="scientific">Paramuricea clavata</name>
    <name type="common">Red gorgonian</name>
    <name type="synonym">Violescent sea-whip</name>
    <dbReference type="NCBI Taxonomy" id="317549"/>
    <lineage>
        <taxon>Eukaryota</taxon>
        <taxon>Metazoa</taxon>
        <taxon>Cnidaria</taxon>
        <taxon>Anthozoa</taxon>
        <taxon>Octocorallia</taxon>
        <taxon>Malacalcyonacea</taxon>
        <taxon>Plexauridae</taxon>
        <taxon>Paramuricea</taxon>
    </lineage>
</organism>
<dbReference type="AlphaFoldDB" id="A0A7D9D6U9"/>
<sequence length="520" mass="58902">MASIGCSFALFSEKRCGASSYYKSLISVVPLKSCKKNTKAHLCSSHRTSNVDIEEEWQLLLARADCQASLEEYGADEDHAILISTPNINLSRQVEYHLPEYDIDTLSTKSVEKVSAEEFLFCGGTSMCCTPNTNSTMNNTIVNMLFYYKWQPTPQAKNKLLALNTFLCSISDGEIEPVRFELHQPIDEVALSTRSYIKSKFKEISQAMLDCIAPGQSDKWRLLTEEKKSKERNQSNEMTMDTLLKLYDASSSWYTKEMILSVFASHYTKSQLQTMIPGLSVWRIDRAQSHSNTIGTAEPEEKEPVVRYRLPQEKLDHFLDFTSSPCFLQDVAYGTRHLKLSTGEKLEIPGVIRTLVNTRMVKLYQAYCNEIGFSPLGKTLLHSILKMCAASQTKSLSGLDNIASEGSAAFDNLVESLDTLANLGVNREWVDLCIQRLRASKKYFKADFKVHVQEESRCADHCKVYELSSEKEFSSTCPHKHDAICDRCDDCKGVLRDLRNVLDNESILNRCVYDENNKNI</sequence>
<keyword evidence="2" id="KW-1185">Reference proteome</keyword>
<evidence type="ECO:0000313" key="1">
    <source>
        <dbReference type="EMBL" id="CAB3977874.1"/>
    </source>
</evidence>
<accession>A0A7D9D6U9</accession>
<reference evidence="1" key="1">
    <citation type="submission" date="2020-04" db="EMBL/GenBank/DDBJ databases">
        <authorList>
            <person name="Alioto T."/>
            <person name="Alioto T."/>
            <person name="Gomez Garrido J."/>
        </authorList>
    </citation>
    <scope>NUCLEOTIDE SEQUENCE</scope>
    <source>
        <strain evidence="1">A484AB</strain>
    </source>
</reference>